<sequence length="240" mass="26959">MSYARGEACQEVTTVQDLDLEAYVSKRWYVHQQAVTEYSPLEWNYCTYAEYAIRNRQTFWGYRVDVTNYAEDVNGTEFGGPLCAAQNRRESGKLSVAPCFLPRFIAGPYWIIAYDEAEGYALVSGGQPTISGPNGCRTGDGINNSGLWIFSRSPDRNETLIDQVRGIAEDQGFDLGVLNDVLQVNCTYDEEPPEVPCEDSDESFRVFRFGPSIDCDYVARNPGHRCWLSRGNCPATCNEC</sequence>
<dbReference type="AlphaFoldDB" id="A0A7S1GRJ1"/>
<gene>
    <name evidence="1" type="ORF">CTEN0397_LOCUS14905</name>
</gene>
<accession>A0A7S1GRJ1</accession>
<proteinExistence type="predicted"/>
<evidence type="ECO:0000313" key="1">
    <source>
        <dbReference type="EMBL" id="CAD8943835.1"/>
    </source>
</evidence>
<protein>
    <submittedName>
        <fullName evidence="1">Uncharacterized protein</fullName>
    </submittedName>
</protein>
<dbReference type="EMBL" id="HBFW01023084">
    <property type="protein sequence ID" value="CAD8943835.1"/>
    <property type="molecule type" value="Transcribed_RNA"/>
</dbReference>
<dbReference type="SUPFAM" id="SSF50814">
    <property type="entry name" value="Lipocalins"/>
    <property type="match status" value="1"/>
</dbReference>
<dbReference type="PANTHER" id="PTHR10612">
    <property type="entry name" value="APOLIPOPROTEIN D"/>
    <property type="match status" value="1"/>
</dbReference>
<name>A0A7S1GRJ1_CYCTE</name>
<organism evidence="1">
    <name type="scientific">Cyclophora tenuis</name>
    <name type="common">Marine diatom</name>
    <dbReference type="NCBI Taxonomy" id="216820"/>
    <lineage>
        <taxon>Eukaryota</taxon>
        <taxon>Sar</taxon>
        <taxon>Stramenopiles</taxon>
        <taxon>Ochrophyta</taxon>
        <taxon>Bacillariophyta</taxon>
        <taxon>Fragilariophyceae</taxon>
        <taxon>Fragilariophycidae</taxon>
        <taxon>Cyclophorales</taxon>
        <taxon>Cyclophoraceae</taxon>
        <taxon>Cyclophora</taxon>
    </lineage>
</organism>
<dbReference type="GO" id="GO:0000302">
    <property type="term" value="P:response to reactive oxygen species"/>
    <property type="evidence" value="ECO:0007669"/>
    <property type="project" value="TreeGrafter"/>
</dbReference>
<dbReference type="InterPro" id="IPR012674">
    <property type="entry name" value="Calycin"/>
</dbReference>
<dbReference type="Gene3D" id="2.40.128.20">
    <property type="match status" value="1"/>
</dbReference>
<dbReference type="PANTHER" id="PTHR10612:SF56">
    <property type="entry name" value="LIPOCALIN_CYTOSOLIC FATTY-ACID BINDING DOMAIN-CONTAINING PROTEIN"/>
    <property type="match status" value="1"/>
</dbReference>
<dbReference type="GO" id="GO:0005737">
    <property type="term" value="C:cytoplasm"/>
    <property type="evidence" value="ECO:0007669"/>
    <property type="project" value="TreeGrafter"/>
</dbReference>
<reference evidence="1" key="1">
    <citation type="submission" date="2021-01" db="EMBL/GenBank/DDBJ databases">
        <authorList>
            <person name="Corre E."/>
            <person name="Pelletier E."/>
            <person name="Niang G."/>
            <person name="Scheremetjew M."/>
            <person name="Finn R."/>
            <person name="Kale V."/>
            <person name="Holt S."/>
            <person name="Cochrane G."/>
            <person name="Meng A."/>
            <person name="Brown T."/>
            <person name="Cohen L."/>
        </authorList>
    </citation>
    <scope>NUCLEOTIDE SEQUENCE</scope>
    <source>
        <strain evidence="1">ECT3854</strain>
    </source>
</reference>
<dbReference type="GO" id="GO:0006629">
    <property type="term" value="P:lipid metabolic process"/>
    <property type="evidence" value="ECO:0007669"/>
    <property type="project" value="TreeGrafter"/>
</dbReference>